<dbReference type="EMBL" id="JBEDUW010000002">
    <property type="protein sequence ID" value="KAK9944297.1"/>
    <property type="molecule type" value="Genomic_DNA"/>
</dbReference>
<evidence type="ECO:0000256" key="1">
    <source>
        <dbReference type="ARBA" id="ARBA00008668"/>
    </source>
</evidence>
<keyword evidence="2" id="KW-0378">Hydrolase</keyword>
<reference evidence="4 5" key="1">
    <citation type="journal article" date="2023" name="G3 (Bethesda)">
        <title>A chromosome-length genome assembly and annotation of blackberry (Rubus argutus, cv. 'Hillquist').</title>
        <authorList>
            <person name="Bruna T."/>
            <person name="Aryal R."/>
            <person name="Dudchenko O."/>
            <person name="Sargent D.J."/>
            <person name="Mead D."/>
            <person name="Buti M."/>
            <person name="Cavallini A."/>
            <person name="Hytonen T."/>
            <person name="Andres J."/>
            <person name="Pham M."/>
            <person name="Weisz D."/>
            <person name="Mascagni F."/>
            <person name="Usai G."/>
            <person name="Natali L."/>
            <person name="Bassil N."/>
            <person name="Fernandez G.E."/>
            <person name="Lomsadze A."/>
            <person name="Armour M."/>
            <person name="Olukolu B."/>
            <person name="Poorten T."/>
            <person name="Britton C."/>
            <person name="Davik J."/>
            <person name="Ashrafi H."/>
            <person name="Aiden E.L."/>
            <person name="Borodovsky M."/>
            <person name="Worthington M."/>
        </authorList>
    </citation>
    <scope>NUCLEOTIDE SEQUENCE [LARGE SCALE GENOMIC DNA]</scope>
    <source>
        <strain evidence="4">PI 553951</strain>
    </source>
</reference>
<organism evidence="4 5">
    <name type="scientific">Rubus argutus</name>
    <name type="common">Southern blackberry</name>
    <dbReference type="NCBI Taxonomy" id="59490"/>
    <lineage>
        <taxon>Eukaryota</taxon>
        <taxon>Viridiplantae</taxon>
        <taxon>Streptophyta</taxon>
        <taxon>Embryophyta</taxon>
        <taxon>Tracheophyta</taxon>
        <taxon>Spermatophyta</taxon>
        <taxon>Magnoliopsida</taxon>
        <taxon>eudicotyledons</taxon>
        <taxon>Gunneridae</taxon>
        <taxon>Pentapetalae</taxon>
        <taxon>rosids</taxon>
        <taxon>fabids</taxon>
        <taxon>Rosales</taxon>
        <taxon>Rosaceae</taxon>
        <taxon>Rosoideae</taxon>
        <taxon>Rosoideae incertae sedis</taxon>
        <taxon>Rubus</taxon>
    </lineage>
</organism>
<sequence>MENKWVLPLVLSFMARADFPPMASTFLARQDPRRFSNGLNSADFLAHHFGYKRSPSPFLSLKNTSLQKKKFRGINFASGGSGLLDITGQTMLTLMKVLVLFRLAYENHLKTLYNLGARKFGIISIAPIGCCPSQRIFNATGGCLEELNDDAIAFHSRLDALLYKLSSEYEGIKYSLGNSYEMTMNVIQNPLPFNFTEMETACCGAGKFNAASKLAADTLYHGGPQFVSPINFAQLAKA</sequence>
<evidence type="ECO:0000313" key="4">
    <source>
        <dbReference type="EMBL" id="KAK9944297.1"/>
    </source>
</evidence>
<dbReference type="PANTHER" id="PTHR45648:SF17">
    <property type="entry name" value="GDSL ESTERASE_LIPASE"/>
    <property type="match status" value="1"/>
</dbReference>
<dbReference type="Pfam" id="PF00657">
    <property type="entry name" value="Lipase_GDSL"/>
    <property type="match status" value="1"/>
</dbReference>
<dbReference type="Gene3D" id="3.40.50.1110">
    <property type="entry name" value="SGNH hydrolase"/>
    <property type="match status" value="2"/>
</dbReference>
<comment type="caution">
    <text evidence="4">The sequence shown here is derived from an EMBL/GenBank/DDBJ whole genome shotgun (WGS) entry which is preliminary data.</text>
</comment>
<protein>
    <recommendedName>
        <fullName evidence="6">GDSL esterase/lipase</fullName>
    </recommendedName>
</protein>
<dbReference type="GO" id="GO:0016788">
    <property type="term" value="F:hydrolase activity, acting on ester bonds"/>
    <property type="evidence" value="ECO:0007669"/>
    <property type="project" value="InterPro"/>
</dbReference>
<keyword evidence="3" id="KW-0443">Lipid metabolism</keyword>
<dbReference type="AlphaFoldDB" id="A0AAW1Y972"/>
<dbReference type="GO" id="GO:0016042">
    <property type="term" value="P:lipid catabolic process"/>
    <property type="evidence" value="ECO:0007669"/>
    <property type="project" value="UniProtKB-KW"/>
</dbReference>
<dbReference type="PANTHER" id="PTHR45648">
    <property type="entry name" value="GDSL LIPASE/ACYLHYDROLASE FAMILY PROTEIN (AFU_ORTHOLOGUE AFUA_4G14700)"/>
    <property type="match status" value="1"/>
</dbReference>
<dbReference type="Proteomes" id="UP001457282">
    <property type="component" value="Unassembled WGS sequence"/>
</dbReference>
<evidence type="ECO:0000256" key="2">
    <source>
        <dbReference type="ARBA" id="ARBA00022801"/>
    </source>
</evidence>
<keyword evidence="5" id="KW-1185">Reference proteome</keyword>
<keyword evidence="3" id="KW-0442">Lipid degradation</keyword>
<proteinExistence type="inferred from homology"/>
<evidence type="ECO:0000313" key="5">
    <source>
        <dbReference type="Proteomes" id="UP001457282"/>
    </source>
</evidence>
<evidence type="ECO:0008006" key="6">
    <source>
        <dbReference type="Google" id="ProtNLM"/>
    </source>
</evidence>
<comment type="similarity">
    <text evidence="1">Belongs to the 'GDSL' lipolytic enzyme family.</text>
</comment>
<evidence type="ECO:0000256" key="3">
    <source>
        <dbReference type="ARBA" id="ARBA00022963"/>
    </source>
</evidence>
<dbReference type="InterPro" id="IPR001087">
    <property type="entry name" value="GDSL"/>
</dbReference>
<dbReference type="InterPro" id="IPR036514">
    <property type="entry name" value="SGNH_hydro_sf"/>
</dbReference>
<dbReference type="InterPro" id="IPR051058">
    <property type="entry name" value="GDSL_Est/Lipase"/>
</dbReference>
<accession>A0AAW1Y972</accession>
<name>A0AAW1Y972_RUBAR</name>
<gene>
    <name evidence="4" type="ORF">M0R45_009870</name>
</gene>